<keyword evidence="2" id="KW-1185">Reference proteome</keyword>
<dbReference type="AlphaFoldDB" id="A0A1E5W3B5"/>
<gene>
    <name evidence="1" type="ORF">BAE44_0007178</name>
</gene>
<evidence type="ECO:0000313" key="1">
    <source>
        <dbReference type="EMBL" id="OEL31795.1"/>
    </source>
</evidence>
<comment type="caution">
    <text evidence="1">The sequence shown here is derived from an EMBL/GenBank/DDBJ whole genome shotgun (WGS) entry which is preliminary data.</text>
</comment>
<name>A0A1E5W3B5_9POAL</name>
<evidence type="ECO:0000313" key="2">
    <source>
        <dbReference type="Proteomes" id="UP000095767"/>
    </source>
</evidence>
<reference evidence="1 2" key="1">
    <citation type="submission" date="2016-09" db="EMBL/GenBank/DDBJ databases">
        <title>The draft genome of Dichanthelium oligosanthes: A C3 panicoid grass species.</title>
        <authorList>
            <person name="Studer A.J."/>
            <person name="Schnable J.C."/>
            <person name="Brutnell T.P."/>
        </authorList>
    </citation>
    <scope>NUCLEOTIDE SEQUENCE [LARGE SCALE GENOMIC DNA]</scope>
    <source>
        <strain evidence="2">cv. Kellogg 1175</strain>
        <tissue evidence="1">Leaf</tissue>
    </source>
</reference>
<dbReference type="Proteomes" id="UP000095767">
    <property type="component" value="Unassembled WGS sequence"/>
</dbReference>
<organism evidence="1 2">
    <name type="scientific">Dichanthelium oligosanthes</name>
    <dbReference type="NCBI Taxonomy" id="888268"/>
    <lineage>
        <taxon>Eukaryota</taxon>
        <taxon>Viridiplantae</taxon>
        <taxon>Streptophyta</taxon>
        <taxon>Embryophyta</taxon>
        <taxon>Tracheophyta</taxon>
        <taxon>Spermatophyta</taxon>
        <taxon>Magnoliopsida</taxon>
        <taxon>Liliopsida</taxon>
        <taxon>Poales</taxon>
        <taxon>Poaceae</taxon>
        <taxon>PACMAD clade</taxon>
        <taxon>Panicoideae</taxon>
        <taxon>Panicodae</taxon>
        <taxon>Paniceae</taxon>
        <taxon>Dichantheliinae</taxon>
        <taxon>Dichanthelium</taxon>
    </lineage>
</organism>
<accession>A0A1E5W3B5</accession>
<feature type="non-terminal residue" evidence="1">
    <location>
        <position position="1"/>
    </location>
</feature>
<dbReference type="EMBL" id="LWDX02022700">
    <property type="protein sequence ID" value="OEL31795.1"/>
    <property type="molecule type" value="Genomic_DNA"/>
</dbReference>
<sequence>LEIWWNLANPTEPRWEWLCLQFRLIDSSVPNERVWEDTMKMWYTERRGSSSSFYFFSCFNFQMILAVCSYS</sequence>
<proteinExistence type="predicted"/>
<protein>
    <submittedName>
        <fullName evidence="1">Uncharacterized protein</fullName>
    </submittedName>
</protein>